<dbReference type="FunFam" id="1.20.58.340:FF:000001">
    <property type="entry name" value="Magnesium transport protein CorA"/>
    <property type="match status" value="1"/>
</dbReference>
<keyword evidence="11 13" id="KW-0472">Membrane</keyword>
<reference evidence="14" key="1">
    <citation type="journal article" date="2014" name="Int. J. Syst. Evol. Microbiol.">
        <title>Complete genome sequence of Corynebacterium casei LMG S-19264T (=DSM 44701T), isolated from a smear-ripened cheese.</title>
        <authorList>
            <consortium name="US DOE Joint Genome Institute (JGI-PGF)"/>
            <person name="Walter F."/>
            <person name="Albersmeier A."/>
            <person name="Kalinowski J."/>
            <person name="Ruckert C."/>
        </authorList>
    </citation>
    <scope>NUCLEOTIDE SEQUENCE</scope>
    <source>
        <strain evidence="14">CGMCC 1.12214</strain>
    </source>
</reference>
<comment type="similarity">
    <text evidence="2 13">Belongs to the CorA metal ion transporter (MIT) (TC 1.A.35) family.</text>
</comment>
<keyword evidence="6" id="KW-0997">Cell inner membrane</keyword>
<evidence type="ECO:0000256" key="1">
    <source>
        <dbReference type="ARBA" id="ARBA00004429"/>
    </source>
</evidence>
<dbReference type="Proteomes" id="UP000603912">
    <property type="component" value="Unassembled WGS sequence"/>
</dbReference>
<dbReference type="InterPro" id="IPR050829">
    <property type="entry name" value="CorA_MIT"/>
</dbReference>
<evidence type="ECO:0000256" key="10">
    <source>
        <dbReference type="ARBA" id="ARBA00023065"/>
    </source>
</evidence>
<dbReference type="SUPFAM" id="SSF143865">
    <property type="entry name" value="CorA soluble domain-like"/>
    <property type="match status" value="1"/>
</dbReference>
<dbReference type="InterPro" id="IPR002523">
    <property type="entry name" value="MgTranspt_CorA/ZnTranspt_ZntB"/>
</dbReference>
<dbReference type="PANTHER" id="PTHR47685">
    <property type="entry name" value="MAGNESIUM TRANSPORT PROTEIN CORA"/>
    <property type="match status" value="1"/>
</dbReference>
<dbReference type="NCBIfam" id="TIGR00383">
    <property type="entry name" value="corA"/>
    <property type="match status" value="1"/>
</dbReference>
<keyword evidence="4 13" id="KW-0813">Transport</keyword>
<comment type="function">
    <text evidence="13">Mediates influx of magnesium ions.</text>
</comment>
<keyword evidence="7 13" id="KW-0812">Transmembrane</keyword>
<dbReference type="InterPro" id="IPR045861">
    <property type="entry name" value="CorA_cytoplasmic_dom"/>
</dbReference>
<comment type="subcellular location">
    <subcellularLocation>
        <location evidence="1">Cell inner membrane</location>
        <topology evidence="1">Multi-pass membrane protein</topology>
    </subcellularLocation>
    <subcellularLocation>
        <location evidence="13">Membrane</location>
        <topology evidence="13">Multi-pass membrane protein</topology>
    </subcellularLocation>
</comment>
<dbReference type="RefSeq" id="WP_188517316.1">
    <property type="nucleotide sequence ID" value="NZ_BMES01000001.1"/>
</dbReference>
<dbReference type="Gene3D" id="1.20.58.340">
    <property type="entry name" value="Magnesium transport protein CorA, transmembrane region"/>
    <property type="match status" value="2"/>
</dbReference>
<dbReference type="GO" id="GO:0005886">
    <property type="term" value="C:plasma membrane"/>
    <property type="evidence" value="ECO:0007669"/>
    <property type="project" value="UniProtKB-SubCell"/>
</dbReference>
<accession>A0A917I6Z8</accession>
<keyword evidence="15" id="KW-1185">Reference proteome</keyword>
<feature type="transmembrane region" description="Helical" evidence="13">
    <location>
        <begin position="269"/>
        <end position="289"/>
    </location>
</feature>
<evidence type="ECO:0000313" key="14">
    <source>
        <dbReference type="EMBL" id="GGH17081.1"/>
    </source>
</evidence>
<dbReference type="InterPro" id="IPR045863">
    <property type="entry name" value="CorA_TM1_TM2"/>
</dbReference>
<dbReference type="AlphaFoldDB" id="A0A917I6Z8"/>
<keyword evidence="8 13" id="KW-0460">Magnesium</keyword>
<evidence type="ECO:0000256" key="8">
    <source>
        <dbReference type="ARBA" id="ARBA00022842"/>
    </source>
</evidence>
<keyword evidence="9 13" id="KW-1133">Transmembrane helix</keyword>
<protein>
    <recommendedName>
        <fullName evidence="3 13">Magnesium transport protein CorA</fullName>
    </recommendedName>
</protein>
<evidence type="ECO:0000256" key="11">
    <source>
        <dbReference type="ARBA" id="ARBA00023136"/>
    </source>
</evidence>
<proteinExistence type="inferred from homology"/>
<dbReference type="GO" id="GO:0015095">
    <property type="term" value="F:magnesium ion transmembrane transporter activity"/>
    <property type="evidence" value="ECO:0007669"/>
    <property type="project" value="UniProtKB-UniRule"/>
</dbReference>
<evidence type="ECO:0000256" key="3">
    <source>
        <dbReference type="ARBA" id="ARBA00019439"/>
    </source>
</evidence>
<dbReference type="GO" id="GO:0015099">
    <property type="term" value="F:nickel cation transmembrane transporter activity"/>
    <property type="evidence" value="ECO:0007669"/>
    <property type="project" value="TreeGrafter"/>
</dbReference>
<dbReference type="Gene3D" id="3.30.460.20">
    <property type="entry name" value="CorA soluble domain-like"/>
    <property type="match status" value="1"/>
</dbReference>
<evidence type="ECO:0000256" key="12">
    <source>
        <dbReference type="ARBA" id="ARBA00034269"/>
    </source>
</evidence>
<sequence>MIIVYNAAVAPAAGFDKRVLQGGQEIPRGVVWIDLIEPTRDEDRQVEAYLGISIPTREEMSDIEPSELLYTENGARYMTARVVYRVERDPEITGLTFILKDQTLVTVRYAEPKAFQMFNNRIARPEGCAGNAEAVLAGLVETIIDRAADVLQETGANIDALSKMVFEARPQPGSRQAEHQDTLRALGRYGDLISKIRESLVSVERLLLFLSVSYRAARVPMELREEVRTTLRDLQSLEEHATFQSQKIQFLLDATLGLVNLEQNNIIKLFSVMAVIFMPPTLIASIYGMNFKLIPELDWTLGYPMALGLMVMAGLLPYVFFRWKRWL</sequence>
<keyword evidence="10 13" id="KW-0406">Ion transport</keyword>
<evidence type="ECO:0000256" key="6">
    <source>
        <dbReference type="ARBA" id="ARBA00022519"/>
    </source>
</evidence>
<dbReference type="CDD" id="cd12837">
    <property type="entry name" value="EcCorA-like_u1"/>
    <property type="match status" value="1"/>
</dbReference>
<evidence type="ECO:0000256" key="5">
    <source>
        <dbReference type="ARBA" id="ARBA00022475"/>
    </source>
</evidence>
<comment type="caution">
    <text evidence="14">The sequence shown here is derived from an EMBL/GenBank/DDBJ whole genome shotgun (WGS) entry which is preliminary data.</text>
</comment>
<feature type="transmembrane region" description="Helical" evidence="13">
    <location>
        <begin position="301"/>
        <end position="321"/>
    </location>
</feature>
<evidence type="ECO:0000256" key="7">
    <source>
        <dbReference type="ARBA" id="ARBA00022692"/>
    </source>
</evidence>
<evidence type="ECO:0000256" key="2">
    <source>
        <dbReference type="ARBA" id="ARBA00009765"/>
    </source>
</evidence>
<evidence type="ECO:0000256" key="4">
    <source>
        <dbReference type="ARBA" id="ARBA00022448"/>
    </source>
</evidence>
<name>A0A917I6Z8_9HYPH</name>
<dbReference type="InterPro" id="IPR004488">
    <property type="entry name" value="Mg/Co-transport_prot_CorA"/>
</dbReference>
<dbReference type="GO" id="GO:0015087">
    <property type="term" value="F:cobalt ion transmembrane transporter activity"/>
    <property type="evidence" value="ECO:0007669"/>
    <property type="project" value="UniProtKB-UniRule"/>
</dbReference>
<organism evidence="14 15">
    <name type="scientific">Alsobacter metallidurans</name>
    <dbReference type="NCBI Taxonomy" id="340221"/>
    <lineage>
        <taxon>Bacteria</taxon>
        <taxon>Pseudomonadati</taxon>
        <taxon>Pseudomonadota</taxon>
        <taxon>Alphaproteobacteria</taxon>
        <taxon>Hyphomicrobiales</taxon>
        <taxon>Alsobacteraceae</taxon>
        <taxon>Alsobacter</taxon>
    </lineage>
</organism>
<evidence type="ECO:0000256" key="13">
    <source>
        <dbReference type="RuleBase" id="RU362010"/>
    </source>
</evidence>
<keyword evidence="5 13" id="KW-1003">Cell membrane</keyword>
<dbReference type="PANTHER" id="PTHR47685:SF1">
    <property type="entry name" value="MAGNESIUM TRANSPORT PROTEIN CORA"/>
    <property type="match status" value="1"/>
</dbReference>
<dbReference type="Pfam" id="PF01544">
    <property type="entry name" value="CorA"/>
    <property type="match status" value="1"/>
</dbReference>
<evidence type="ECO:0000313" key="15">
    <source>
        <dbReference type="Proteomes" id="UP000603912"/>
    </source>
</evidence>
<evidence type="ECO:0000256" key="9">
    <source>
        <dbReference type="ARBA" id="ARBA00022989"/>
    </source>
</evidence>
<dbReference type="EMBL" id="BMES01000001">
    <property type="protein sequence ID" value="GGH17081.1"/>
    <property type="molecule type" value="Genomic_DNA"/>
</dbReference>
<comment type="catalytic activity">
    <reaction evidence="12">
        <text>Mg(2+)(in) = Mg(2+)(out)</text>
        <dbReference type="Rhea" id="RHEA:29827"/>
        <dbReference type="ChEBI" id="CHEBI:18420"/>
    </reaction>
</comment>
<reference evidence="14" key="2">
    <citation type="submission" date="2020-09" db="EMBL/GenBank/DDBJ databases">
        <authorList>
            <person name="Sun Q."/>
            <person name="Zhou Y."/>
        </authorList>
    </citation>
    <scope>NUCLEOTIDE SEQUENCE</scope>
    <source>
        <strain evidence="14">CGMCC 1.12214</strain>
    </source>
</reference>
<dbReference type="SUPFAM" id="SSF144083">
    <property type="entry name" value="Magnesium transport protein CorA, transmembrane region"/>
    <property type="match status" value="1"/>
</dbReference>
<gene>
    <name evidence="13 14" type="primary">corA</name>
    <name evidence="14" type="ORF">GCM10007036_18270</name>
</gene>